<keyword evidence="1" id="KW-0472">Membrane</keyword>
<evidence type="ECO:0000313" key="2">
    <source>
        <dbReference type="EMBL" id="AIF06022.1"/>
    </source>
</evidence>
<evidence type="ECO:0000256" key="1">
    <source>
        <dbReference type="SAM" id="Phobius"/>
    </source>
</evidence>
<keyword evidence="1" id="KW-1133">Transmembrane helix</keyword>
<feature type="transmembrane region" description="Helical" evidence="1">
    <location>
        <begin position="380"/>
        <end position="398"/>
    </location>
</feature>
<name>A0A075GUN3_9ARCH</name>
<protein>
    <submittedName>
        <fullName evidence="2">Uncharacterized protein</fullName>
    </submittedName>
</protein>
<dbReference type="EMBL" id="KF900757">
    <property type="protein sequence ID" value="AIF06022.1"/>
    <property type="molecule type" value="Genomic_DNA"/>
</dbReference>
<keyword evidence="1" id="KW-0812">Transmembrane</keyword>
<organism evidence="2">
    <name type="scientific">uncultured marine thaumarchaeote KM3_18_D11</name>
    <dbReference type="NCBI Taxonomy" id="1456075"/>
    <lineage>
        <taxon>Archaea</taxon>
        <taxon>Nitrososphaerota</taxon>
        <taxon>environmental samples</taxon>
    </lineage>
</organism>
<sequence>MIKSVLLFGTLFSLILIMPFASAQQFEKATFQESVSIIYDQKLSGSVITSIGFETTSNDEIRFPGELIEKINANEKIRAVIFTNAGECVIGVTAEQQCIMINFDYENLKGDGGIRMVQESAREMGGLLIDDLNQVFRTDTEFHSVYIHTADNANMLLETSGIVSGKGAVSATYVTDKRATDFLFTDIAGMLIPKEIRDGGGFYDIAKKLSGHDDSIISVTMIPNEDSNLYMFKITKEIKEKSNDIRVIRVLENFEVDEISRTDYFDNRNVPLNSIIQLIIIPSEMTKVNAISTHAITDVTTLENIMKKGWFLSSPAGEMIDLKFLFGQSKTISAEELLVETAPWDMQSEMTLYSVEDIESEVEEVPIIKNQEEDVDETQYVILGIIIAAGIGAAIFYLKGYKPKH</sequence>
<reference evidence="2" key="1">
    <citation type="journal article" date="2014" name="Genome Biol. Evol.">
        <title>Pangenome evidence for extensive interdomain horizontal transfer affecting lineage core and shell genes in uncultured planktonic thaumarchaeota and euryarchaeota.</title>
        <authorList>
            <person name="Deschamps P."/>
            <person name="Zivanovic Y."/>
            <person name="Moreira D."/>
            <person name="Rodriguez-Valera F."/>
            <person name="Lopez-Garcia P."/>
        </authorList>
    </citation>
    <scope>NUCLEOTIDE SEQUENCE</scope>
</reference>
<proteinExistence type="predicted"/>
<accession>A0A075GUN3</accession>
<dbReference type="AlphaFoldDB" id="A0A075GUN3"/>